<organism evidence="1">
    <name type="scientific">Siphoviridae sp. ct47y1</name>
    <dbReference type="NCBI Taxonomy" id="2827775"/>
    <lineage>
        <taxon>Viruses</taxon>
        <taxon>Duplodnaviria</taxon>
        <taxon>Heunggongvirae</taxon>
        <taxon>Uroviricota</taxon>
        <taxon>Caudoviricetes</taxon>
    </lineage>
</organism>
<reference evidence="1" key="1">
    <citation type="journal article" date="2021" name="Proc. Natl. Acad. Sci. U.S.A.">
        <title>A Catalog of Tens of Thousands of Viruses from Human Metagenomes Reveals Hidden Associations with Chronic Diseases.</title>
        <authorList>
            <person name="Tisza M.J."/>
            <person name="Buck C.B."/>
        </authorList>
    </citation>
    <scope>NUCLEOTIDE SEQUENCE</scope>
    <source>
        <strain evidence="1">Ct47y1</strain>
    </source>
</reference>
<sequence length="46" mass="5316">MVDLKRLIVLHRKGFYRLVKELINSTLPDSRYRLPFNPSVGLSCVA</sequence>
<protein>
    <submittedName>
        <fullName evidence="1">Uncharacterized protein</fullName>
    </submittedName>
</protein>
<name>A0A8S5TA05_9CAUD</name>
<dbReference type="EMBL" id="BK032777">
    <property type="protein sequence ID" value="DAF59807.1"/>
    <property type="molecule type" value="Genomic_DNA"/>
</dbReference>
<proteinExistence type="predicted"/>
<accession>A0A8S5TA05</accession>
<evidence type="ECO:0000313" key="1">
    <source>
        <dbReference type="EMBL" id="DAF59807.1"/>
    </source>
</evidence>